<keyword evidence="1" id="KW-0812">Transmembrane</keyword>
<dbReference type="SUPFAM" id="SSF52317">
    <property type="entry name" value="Class I glutamine amidotransferase-like"/>
    <property type="match status" value="1"/>
</dbReference>
<dbReference type="PANTHER" id="PTHR40469">
    <property type="entry name" value="SECRETED GLYCOSYL HYDROLASE"/>
    <property type="match status" value="1"/>
</dbReference>
<feature type="domain" description="ThuA-like" evidence="2">
    <location>
        <begin position="40"/>
        <end position="255"/>
    </location>
</feature>
<dbReference type="STRING" id="714943.Mucpa_1614"/>
<keyword evidence="1" id="KW-0472">Membrane</keyword>
<gene>
    <name evidence="3" type="ORF">Mucpa_1614</name>
</gene>
<name>H1Y4D7_9SPHI</name>
<dbReference type="OrthoDB" id="9816308at2"/>
<accession>H1Y4D7</accession>
<sequence>MASYPKVVKKLILSPGLLVFWLLFTGINIAALGITKPRPKVLVFSKTMGFHHSSIAAGNLAILKLSSENNFDVDTTTDASKFTIENLKHYAAIVFLSTTGLSSQLFTDQERLALTQYIKQGGGYVGIHAAADCCSDWQWYGNLCGAYFKAHPAQQLATLNIVDSTHVSTKHLPHQWTRKDEWYNYKWMAPDLHVLIKIDEKSYDAGPAAMGADHPMAWYHNYDGGRAFYTELGHTDESYSDPLYLQHLLGGIKYAVGKR</sequence>
<proteinExistence type="predicted"/>
<dbReference type="Proteomes" id="UP000002774">
    <property type="component" value="Chromosome"/>
</dbReference>
<dbReference type="AlphaFoldDB" id="H1Y4D7"/>
<organism evidence="3 4">
    <name type="scientific">Mucilaginibacter paludis DSM 18603</name>
    <dbReference type="NCBI Taxonomy" id="714943"/>
    <lineage>
        <taxon>Bacteria</taxon>
        <taxon>Pseudomonadati</taxon>
        <taxon>Bacteroidota</taxon>
        <taxon>Sphingobacteriia</taxon>
        <taxon>Sphingobacteriales</taxon>
        <taxon>Sphingobacteriaceae</taxon>
        <taxon>Mucilaginibacter</taxon>
    </lineage>
</organism>
<feature type="transmembrane region" description="Helical" evidence="1">
    <location>
        <begin position="12"/>
        <end position="34"/>
    </location>
</feature>
<dbReference type="Pfam" id="PF06283">
    <property type="entry name" value="ThuA"/>
    <property type="match status" value="1"/>
</dbReference>
<dbReference type="HOGENOM" id="CLU_057383_1_2_10"/>
<dbReference type="InterPro" id="IPR029010">
    <property type="entry name" value="ThuA-like"/>
</dbReference>
<evidence type="ECO:0000313" key="3">
    <source>
        <dbReference type="EMBL" id="EHQ25771.1"/>
    </source>
</evidence>
<dbReference type="Gene3D" id="3.40.50.880">
    <property type="match status" value="1"/>
</dbReference>
<evidence type="ECO:0000256" key="1">
    <source>
        <dbReference type="SAM" id="Phobius"/>
    </source>
</evidence>
<reference evidence="3" key="1">
    <citation type="submission" date="2011-09" db="EMBL/GenBank/DDBJ databases">
        <title>The permanent draft genome of Mucilaginibacter paludis DSM 18603.</title>
        <authorList>
            <consortium name="US DOE Joint Genome Institute (JGI-PGF)"/>
            <person name="Lucas S."/>
            <person name="Han J."/>
            <person name="Lapidus A."/>
            <person name="Bruce D."/>
            <person name="Goodwin L."/>
            <person name="Pitluck S."/>
            <person name="Peters L."/>
            <person name="Kyrpides N."/>
            <person name="Mavromatis K."/>
            <person name="Ivanova N."/>
            <person name="Mikhailova N."/>
            <person name="Held B."/>
            <person name="Detter J.C."/>
            <person name="Tapia R."/>
            <person name="Han C."/>
            <person name="Land M."/>
            <person name="Hauser L."/>
            <person name="Markowitz V."/>
            <person name="Cheng J.-F."/>
            <person name="Hugenholtz P."/>
            <person name="Woyke T."/>
            <person name="Wu D."/>
            <person name="Tindall B."/>
            <person name="Brambilla E."/>
            <person name="Klenk H.-P."/>
            <person name="Eisen J.A."/>
        </authorList>
    </citation>
    <scope>NUCLEOTIDE SEQUENCE [LARGE SCALE GENOMIC DNA]</scope>
    <source>
        <strain evidence="3">DSM 18603</strain>
    </source>
</reference>
<evidence type="ECO:0000313" key="4">
    <source>
        <dbReference type="Proteomes" id="UP000002774"/>
    </source>
</evidence>
<dbReference type="RefSeq" id="WP_008505652.1">
    <property type="nucleotide sequence ID" value="NZ_CM001403.1"/>
</dbReference>
<protein>
    <submittedName>
        <fullName evidence="3">Crp/FNR family transcriptional regulator</fullName>
    </submittedName>
</protein>
<dbReference type="PANTHER" id="PTHR40469:SF2">
    <property type="entry name" value="GALACTOSE-BINDING DOMAIN-LIKE SUPERFAMILY PROTEIN"/>
    <property type="match status" value="1"/>
</dbReference>
<evidence type="ECO:0000259" key="2">
    <source>
        <dbReference type="Pfam" id="PF06283"/>
    </source>
</evidence>
<dbReference type="InterPro" id="IPR029062">
    <property type="entry name" value="Class_I_gatase-like"/>
</dbReference>
<dbReference type="eggNOG" id="COG3828">
    <property type="taxonomic scope" value="Bacteria"/>
</dbReference>
<keyword evidence="1" id="KW-1133">Transmembrane helix</keyword>
<dbReference type="EMBL" id="CM001403">
    <property type="protein sequence ID" value="EHQ25771.1"/>
    <property type="molecule type" value="Genomic_DNA"/>
</dbReference>
<keyword evidence="4" id="KW-1185">Reference proteome</keyword>